<organism evidence="1 2">
    <name type="scientific">Thalassiosira pseudonana</name>
    <name type="common">Marine diatom</name>
    <name type="synonym">Cyclotella nana</name>
    <dbReference type="NCBI Taxonomy" id="35128"/>
    <lineage>
        <taxon>Eukaryota</taxon>
        <taxon>Sar</taxon>
        <taxon>Stramenopiles</taxon>
        <taxon>Ochrophyta</taxon>
        <taxon>Bacillariophyta</taxon>
        <taxon>Coscinodiscophyceae</taxon>
        <taxon>Thalassiosirophycidae</taxon>
        <taxon>Thalassiosirales</taxon>
        <taxon>Thalassiosiraceae</taxon>
        <taxon>Thalassiosira</taxon>
    </lineage>
</organism>
<sequence length="372" mass="42520">MRSNVEKQFELVKHVNHSEAVQKLSLHLNETRVISTHHASTSKSLITADGDYIIGNASFKREHYSKLIHNIKTSMWKLMRQIFLGDDWMVCLGSGQFEYGDKWFFGEIAFTSNEGTVVCLKELELCDTIHPTHNLVQRLDAEFMLLLHGCGGGGERQSTIETMFGSQMRIAGGNIYYYLTHEKQGNIQTVLRDPAKHMLPPSVVPYFCLFRAIASNLKPNSSSVLIDSEHSRHLISLVVSSHFIIDRKTFSMRDIRQLWAGLINCITSSLKLLPSKVGAEMCNHTLETHQKSYDTRLFDEESQIFRKYHAMLGEDQCMNSNQAIHFKQVSDGTMLESLRMLFGKDANFNSPEQKQMVQYCCLKQKCFFGQKC</sequence>
<evidence type="ECO:0000313" key="2">
    <source>
        <dbReference type="Proteomes" id="UP000001449"/>
    </source>
</evidence>
<keyword evidence="2" id="KW-1185">Reference proteome</keyword>
<dbReference type="PaxDb" id="35128-Thaps12126"/>
<protein>
    <submittedName>
        <fullName evidence="1">Uncharacterized protein</fullName>
    </submittedName>
</protein>
<accession>B8CGI9</accession>
<dbReference type="KEGG" id="tps:THAPSDRAFT_12126"/>
<name>B8CGI9_THAPS</name>
<evidence type="ECO:0000313" key="1">
    <source>
        <dbReference type="EMBL" id="EED87373.1"/>
    </source>
</evidence>
<reference evidence="1 2" key="2">
    <citation type="journal article" date="2008" name="Nature">
        <title>The Phaeodactylum genome reveals the evolutionary history of diatom genomes.</title>
        <authorList>
            <person name="Bowler C."/>
            <person name="Allen A.E."/>
            <person name="Badger J.H."/>
            <person name="Grimwood J."/>
            <person name="Jabbari K."/>
            <person name="Kuo A."/>
            <person name="Maheswari U."/>
            <person name="Martens C."/>
            <person name="Maumus F."/>
            <person name="Otillar R.P."/>
            <person name="Rayko E."/>
            <person name="Salamov A."/>
            <person name="Vandepoele K."/>
            <person name="Beszteri B."/>
            <person name="Gruber A."/>
            <person name="Heijde M."/>
            <person name="Katinka M."/>
            <person name="Mock T."/>
            <person name="Valentin K."/>
            <person name="Verret F."/>
            <person name="Berges J.A."/>
            <person name="Brownlee C."/>
            <person name="Cadoret J.P."/>
            <person name="Chiovitti A."/>
            <person name="Choi C.J."/>
            <person name="Coesel S."/>
            <person name="De Martino A."/>
            <person name="Detter J.C."/>
            <person name="Durkin C."/>
            <person name="Falciatore A."/>
            <person name="Fournet J."/>
            <person name="Haruta M."/>
            <person name="Huysman M.J."/>
            <person name="Jenkins B.D."/>
            <person name="Jiroutova K."/>
            <person name="Jorgensen R.E."/>
            <person name="Joubert Y."/>
            <person name="Kaplan A."/>
            <person name="Kroger N."/>
            <person name="Kroth P.G."/>
            <person name="La Roche J."/>
            <person name="Lindquist E."/>
            <person name="Lommer M."/>
            <person name="Martin-Jezequel V."/>
            <person name="Lopez P.J."/>
            <person name="Lucas S."/>
            <person name="Mangogna M."/>
            <person name="McGinnis K."/>
            <person name="Medlin L.K."/>
            <person name="Montsant A."/>
            <person name="Oudot-Le Secq M.P."/>
            <person name="Napoli C."/>
            <person name="Obornik M."/>
            <person name="Parker M.S."/>
            <person name="Petit J.L."/>
            <person name="Porcel B.M."/>
            <person name="Poulsen N."/>
            <person name="Robison M."/>
            <person name="Rychlewski L."/>
            <person name="Rynearson T.A."/>
            <person name="Schmutz J."/>
            <person name="Shapiro H."/>
            <person name="Siaut M."/>
            <person name="Stanley M."/>
            <person name="Sussman M.R."/>
            <person name="Taylor A.R."/>
            <person name="Vardi A."/>
            <person name="von Dassow P."/>
            <person name="Vyverman W."/>
            <person name="Willis A."/>
            <person name="Wyrwicz L.S."/>
            <person name="Rokhsar D.S."/>
            <person name="Weissenbach J."/>
            <person name="Armbrust E.V."/>
            <person name="Green B.R."/>
            <person name="Van de Peer Y."/>
            <person name="Grigoriev I.V."/>
        </authorList>
    </citation>
    <scope>NUCLEOTIDE SEQUENCE [LARGE SCALE GENOMIC DNA]</scope>
    <source>
        <strain evidence="1 2">CCMP1335</strain>
    </source>
</reference>
<dbReference type="GeneID" id="7451988"/>
<dbReference type="EMBL" id="CM000655">
    <property type="protein sequence ID" value="EED87373.1"/>
    <property type="molecule type" value="Genomic_DNA"/>
</dbReference>
<dbReference type="RefSeq" id="XP_002295307.1">
    <property type="nucleotide sequence ID" value="XM_002295271.1"/>
</dbReference>
<dbReference type="Proteomes" id="UP000001449">
    <property type="component" value="Chromosome 24"/>
</dbReference>
<proteinExistence type="predicted"/>
<reference evidence="1 2" key="1">
    <citation type="journal article" date="2004" name="Science">
        <title>The genome of the diatom Thalassiosira pseudonana: ecology, evolution, and metabolism.</title>
        <authorList>
            <person name="Armbrust E.V."/>
            <person name="Berges J.A."/>
            <person name="Bowler C."/>
            <person name="Green B.R."/>
            <person name="Martinez D."/>
            <person name="Putnam N.H."/>
            <person name="Zhou S."/>
            <person name="Allen A.E."/>
            <person name="Apt K.E."/>
            <person name="Bechner M."/>
            <person name="Brzezinski M.A."/>
            <person name="Chaal B.K."/>
            <person name="Chiovitti A."/>
            <person name="Davis A.K."/>
            <person name="Demarest M.S."/>
            <person name="Detter J.C."/>
            <person name="Glavina T."/>
            <person name="Goodstein D."/>
            <person name="Hadi M.Z."/>
            <person name="Hellsten U."/>
            <person name="Hildebrand M."/>
            <person name="Jenkins B.D."/>
            <person name="Jurka J."/>
            <person name="Kapitonov V.V."/>
            <person name="Kroger N."/>
            <person name="Lau W.W."/>
            <person name="Lane T.W."/>
            <person name="Larimer F.W."/>
            <person name="Lippmeier J.C."/>
            <person name="Lucas S."/>
            <person name="Medina M."/>
            <person name="Montsant A."/>
            <person name="Obornik M."/>
            <person name="Parker M.S."/>
            <person name="Palenik B."/>
            <person name="Pazour G.J."/>
            <person name="Richardson P.M."/>
            <person name="Rynearson T.A."/>
            <person name="Saito M.A."/>
            <person name="Schwartz D.C."/>
            <person name="Thamatrakoln K."/>
            <person name="Valentin K."/>
            <person name="Vardi A."/>
            <person name="Wilkerson F.P."/>
            <person name="Rokhsar D.S."/>
        </authorList>
    </citation>
    <scope>NUCLEOTIDE SEQUENCE [LARGE SCALE GENOMIC DNA]</scope>
    <source>
        <strain evidence="1 2">CCMP1335</strain>
    </source>
</reference>
<dbReference type="HOGENOM" id="CLU_744937_0_0_1"/>
<gene>
    <name evidence="1" type="ORF">THAPSDRAFT_12126</name>
</gene>
<dbReference type="AlphaFoldDB" id="B8CGI9"/>
<dbReference type="InParanoid" id="B8CGI9"/>